<evidence type="ECO:0000256" key="2">
    <source>
        <dbReference type="SAM" id="Phobius"/>
    </source>
</evidence>
<gene>
    <name evidence="3" type="ORF">TCNE_LOCUS15386</name>
</gene>
<evidence type="ECO:0000256" key="1">
    <source>
        <dbReference type="SAM" id="MobiDB-lite"/>
    </source>
</evidence>
<feature type="compositionally biased region" description="Low complexity" evidence="1">
    <location>
        <begin position="425"/>
        <end position="456"/>
    </location>
</feature>
<dbReference type="WBParaSite" id="TCNE_0001538701-mRNA-1">
    <property type="protein sequence ID" value="TCNE_0001538701-mRNA-1"/>
    <property type="gene ID" value="TCNE_0001538701"/>
</dbReference>
<feature type="transmembrane region" description="Helical" evidence="2">
    <location>
        <begin position="120"/>
        <end position="143"/>
    </location>
</feature>
<evidence type="ECO:0000313" key="4">
    <source>
        <dbReference type="Proteomes" id="UP000050794"/>
    </source>
</evidence>
<feature type="region of interest" description="Disordered" evidence="1">
    <location>
        <begin position="1"/>
        <end position="25"/>
    </location>
</feature>
<feature type="compositionally biased region" description="Polar residues" evidence="1">
    <location>
        <begin position="375"/>
        <end position="385"/>
    </location>
</feature>
<reference evidence="5" key="1">
    <citation type="submission" date="2016-06" db="UniProtKB">
        <authorList>
            <consortium name="WormBaseParasite"/>
        </authorList>
    </citation>
    <scope>IDENTIFICATION</scope>
</reference>
<keyword evidence="4" id="KW-1185">Reference proteome</keyword>
<feature type="compositionally biased region" description="Low complexity" evidence="1">
    <location>
        <begin position="322"/>
        <end position="360"/>
    </location>
</feature>
<accession>A0A183V3R6</accession>
<dbReference type="AlphaFoldDB" id="A0A183V3R6"/>
<dbReference type="Proteomes" id="UP000050794">
    <property type="component" value="Unassembled WGS sequence"/>
</dbReference>
<sequence length="764" mass="81553">MVNKGNIRNAASTSDRRPYGLEKYMSRAPPGAAMNSDLYESISDATLSTTGYGNRAIRNLDALPPGTVKGATQDRRRDNQYSSSQLKQFEAAAEDQASFSSVDSKSLLYFERRRSRKKKCLWIGIAILIVVLILAAIGIALGLTLPKKESDKPTDTYERMLFAFNIAHYSSARSKRYSSTSYNVESKTVNTIEEVMRKYAGTGMKFAFQAIASRGKARLSEYLGFDTALEKLKQLSAISENANPDLEESSAIFEIDMRSSATEMNRNFQGILAGIIVAANETIDYFVDAGTHMHVLNGDKLTSTEIAEDIASQIPMPTARPTSSISTTVSSSTSTSATTETSTLTGDISRSSTTTTQTTTIPPPIETDEITSETAQTFVPSSSTTDHYTTPAITVSMNSTAVSVTHQGTTSTTLTMNDEDTTLFSSSSVRTTTESTTTSPSIAATTSSQLSSKTTSGAFGSLSSSTEIAPTTTQQLDTSSSDMTEDSSSSGMTTTSQGTTQNISTASQSTATTTTTTTTTPSTASTTTTPETTTTPSTTSTTTTPETTTTPSTTSTTTTPETTATSTTTEPYSPRPCDVSANNVLTSVIFDITELSLSSITGWQTEITMGIASSELKLSQSGPTSMSINGVASNATNFGHTDKTSVEVENDIEQLLANAGDYQHNLELNVAKALIAYSENFGDRATDSVAIIILYSTTQITNVDDAAHMANTLRQSGHRILFVISDERCQKDAAKVTGDPSNVQIVHDTIAPIITWFHDKACQL</sequence>
<dbReference type="EMBL" id="UYWY01022823">
    <property type="protein sequence ID" value="VDM46707.1"/>
    <property type="molecule type" value="Genomic_DNA"/>
</dbReference>
<feature type="region of interest" description="Disordered" evidence="1">
    <location>
        <begin position="312"/>
        <end position="385"/>
    </location>
</feature>
<proteinExistence type="predicted"/>
<keyword evidence="2" id="KW-1133">Transmembrane helix</keyword>
<protein>
    <submittedName>
        <fullName evidence="5">SEA domain-containing protein</fullName>
    </submittedName>
</protein>
<feature type="compositionally biased region" description="Low complexity" evidence="1">
    <location>
        <begin position="471"/>
        <end position="571"/>
    </location>
</feature>
<name>A0A183V3R6_TOXCA</name>
<keyword evidence="2" id="KW-0472">Membrane</keyword>
<reference evidence="3 4" key="2">
    <citation type="submission" date="2018-11" db="EMBL/GenBank/DDBJ databases">
        <authorList>
            <consortium name="Pathogen Informatics"/>
        </authorList>
    </citation>
    <scope>NUCLEOTIDE SEQUENCE [LARGE SCALE GENOMIC DNA]</scope>
</reference>
<evidence type="ECO:0000313" key="5">
    <source>
        <dbReference type="WBParaSite" id="TCNE_0001538701-mRNA-1"/>
    </source>
</evidence>
<feature type="region of interest" description="Disordered" evidence="1">
    <location>
        <begin position="409"/>
        <end position="577"/>
    </location>
</feature>
<feature type="region of interest" description="Disordered" evidence="1">
    <location>
        <begin position="63"/>
        <end position="86"/>
    </location>
</feature>
<evidence type="ECO:0000313" key="3">
    <source>
        <dbReference type="EMBL" id="VDM46707.1"/>
    </source>
</evidence>
<organism evidence="4 5">
    <name type="scientific">Toxocara canis</name>
    <name type="common">Canine roundworm</name>
    <dbReference type="NCBI Taxonomy" id="6265"/>
    <lineage>
        <taxon>Eukaryota</taxon>
        <taxon>Metazoa</taxon>
        <taxon>Ecdysozoa</taxon>
        <taxon>Nematoda</taxon>
        <taxon>Chromadorea</taxon>
        <taxon>Rhabditida</taxon>
        <taxon>Spirurina</taxon>
        <taxon>Ascaridomorpha</taxon>
        <taxon>Ascaridoidea</taxon>
        <taxon>Toxocaridae</taxon>
        <taxon>Toxocara</taxon>
    </lineage>
</organism>
<keyword evidence="2" id="KW-0812">Transmembrane</keyword>
<feature type="compositionally biased region" description="Polar residues" evidence="1">
    <location>
        <begin position="457"/>
        <end position="470"/>
    </location>
</feature>